<dbReference type="UniPathway" id="UPA00241">
    <property type="reaction ID" value="UER00356"/>
</dbReference>
<reference evidence="7 8" key="1">
    <citation type="submission" date="2020-08" db="EMBL/GenBank/DDBJ databases">
        <title>Genomic Encyclopedia of Type Strains, Phase IV (KMG-IV): sequencing the most valuable type-strain genomes for metagenomic binning, comparative biology and taxonomic classification.</title>
        <authorList>
            <person name="Goeker M."/>
        </authorList>
    </citation>
    <scope>NUCLEOTIDE SEQUENCE [LARGE SCALE GENOMIC DNA]</scope>
    <source>
        <strain evidence="7 8">DSM 29568</strain>
    </source>
</reference>
<dbReference type="NCBIfam" id="TIGR00152">
    <property type="entry name" value="dephospho-CoA kinase"/>
    <property type="match status" value="1"/>
</dbReference>
<evidence type="ECO:0000256" key="4">
    <source>
        <dbReference type="ARBA" id="ARBA00022993"/>
    </source>
</evidence>
<dbReference type="GO" id="GO:0005737">
    <property type="term" value="C:cytoplasm"/>
    <property type="evidence" value="ECO:0007669"/>
    <property type="project" value="UniProtKB-SubCell"/>
</dbReference>
<comment type="pathway">
    <text evidence="5">Cofactor biosynthesis; coenzyme A biosynthesis; CoA from (R)-pantothenate: step 5/5.</text>
</comment>
<protein>
    <recommendedName>
        <fullName evidence="5 6">Dephospho-CoA kinase</fullName>
        <ecNumber evidence="5 6">2.7.1.24</ecNumber>
    </recommendedName>
    <alternativeName>
        <fullName evidence="5">Dephosphocoenzyme A kinase</fullName>
    </alternativeName>
</protein>
<dbReference type="PROSITE" id="PS51219">
    <property type="entry name" value="DPCK"/>
    <property type="match status" value="1"/>
</dbReference>
<name>A0A840ERM0_9FLAO</name>
<dbReference type="AlphaFoldDB" id="A0A840ERM0"/>
<sequence>MYIVGLTGGIGSGKSTVAKMFRALGVPIYISDEEAKKLMDSSEEIKQQLVKLLGEKALTPKNIPNRPFIAQKVFSDKNLLERLNKIVHPVVEKHFSIWVEKQKTAYVIYESAILFENNAQNKCNYIILVTAPAETRIKRVMERDGVTKAQVEERMKNQWDDKQKQKLADFIIENINLKQTQLQVEKLHGNFLAL</sequence>
<comment type="function">
    <text evidence="5">Catalyzes the phosphorylation of the 3'-hydroxyl group of dephosphocoenzyme A to form coenzyme A.</text>
</comment>
<dbReference type="CDD" id="cd02022">
    <property type="entry name" value="DPCK"/>
    <property type="match status" value="1"/>
</dbReference>
<evidence type="ECO:0000313" key="8">
    <source>
        <dbReference type="Proteomes" id="UP000553034"/>
    </source>
</evidence>
<dbReference type="EC" id="2.7.1.24" evidence="5 6"/>
<evidence type="ECO:0000256" key="6">
    <source>
        <dbReference type="NCBIfam" id="TIGR00152"/>
    </source>
</evidence>
<dbReference type="Pfam" id="PF01121">
    <property type="entry name" value="CoaE"/>
    <property type="match status" value="1"/>
</dbReference>
<evidence type="ECO:0000256" key="3">
    <source>
        <dbReference type="ARBA" id="ARBA00022840"/>
    </source>
</evidence>
<keyword evidence="3 5" id="KW-0067">ATP-binding</keyword>
<keyword evidence="5" id="KW-0963">Cytoplasm</keyword>
<dbReference type="InterPro" id="IPR001977">
    <property type="entry name" value="Depp_CoAkinase"/>
</dbReference>
<gene>
    <name evidence="5" type="primary">coaE</name>
    <name evidence="7" type="ORF">GGR32_002011</name>
</gene>
<comment type="caution">
    <text evidence="7">The sequence shown here is derived from an EMBL/GenBank/DDBJ whole genome shotgun (WGS) entry which is preliminary data.</text>
</comment>
<dbReference type="InterPro" id="IPR027417">
    <property type="entry name" value="P-loop_NTPase"/>
</dbReference>
<proteinExistence type="inferred from homology"/>
<keyword evidence="5 7" id="KW-0418">Kinase</keyword>
<organism evidence="7 8">
    <name type="scientific">Mesonia hippocampi</name>
    <dbReference type="NCBI Taxonomy" id="1628250"/>
    <lineage>
        <taxon>Bacteria</taxon>
        <taxon>Pseudomonadati</taxon>
        <taxon>Bacteroidota</taxon>
        <taxon>Flavobacteriia</taxon>
        <taxon>Flavobacteriales</taxon>
        <taxon>Flavobacteriaceae</taxon>
        <taxon>Mesonia</taxon>
    </lineage>
</organism>
<evidence type="ECO:0000313" key="7">
    <source>
        <dbReference type="EMBL" id="MBB4119705.1"/>
    </source>
</evidence>
<evidence type="ECO:0000256" key="5">
    <source>
        <dbReference type="HAMAP-Rule" id="MF_00376"/>
    </source>
</evidence>
<comment type="subcellular location">
    <subcellularLocation>
        <location evidence="5">Cytoplasm</location>
    </subcellularLocation>
</comment>
<dbReference type="GO" id="GO:0015937">
    <property type="term" value="P:coenzyme A biosynthetic process"/>
    <property type="evidence" value="ECO:0007669"/>
    <property type="project" value="UniProtKB-UniRule"/>
</dbReference>
<dbReference type="GO" id="GO:0004140">
    <property type="term" value="F:dephospho-CoA kinase activity"/>
    <property type="evidence" value="ECO:0007669"/>
    <property type="project" value="UniProtKB-UniRule"/>
</dbReference>
<dbReference type="PANTHER" id="PTHR10695">
    <property type="entry name" value="DEPHOSPHO-COA KINASE-RELATED"/>
    <property type="match status" value="1"/>
</dbReference>
<feature type="binding site" evidence="5">
    <location>
        <begin position="11"/>
        <end position="16"/>
    </location>
    <ligand>
        <name>ATP</name>
        <dbReference type="ChEBI" id="CHEBI:30616"/>
    </ligand>
</feature>
<comment type="catalytic activity">
    <reaction evidence="5">
        <text>3'-dephospho-CoA + ATP = ADP + CoA + H(+)</text>
        <dbReference type="Rhea" id="RHEA:18245"/>
        <dbReference type="ChEBI" id="CHEBI:15378"/>
        <dbReference type="ChEBI" id="CHEBI:30616"/>
        <dbReference type="ChEBI" id="CHEBI:57287"/>
        <dbReference type="ChEBI" id="CHEBI:57328"/>
        <dbReference type="ChEBI" id="CHEBI:456216"/>
        <dbReference type="EC" id="2.7.1.24"/>
    </reaction>
</comment>
<keyword evidence="2 5" id="KW-0547">Nucleotide-binding</keyword>
<dbReference type="HAMAP" id="MF_00376">
    <property type="entry name" value="Dephospho_CoA_kinase"/>
    <property type="match status" value="1"/>
</dbReference>
<accession>A0A840ERM0</accession>
<dbReference type="Proteomes" id="UP000553034">
    <property type="component" value="Unassembled WGS sequence"/>
</dbReference>
<dbReference type="Gene3D" id="3.40.50.300">
    <property type="entry name" value="P-loop containing nucleotide triphosphate hydrolases"/>
    <property type="match status" value="1"/>
</dbReference>
<dbReference type="SUPFAM" id="SSF52540">
    <property type="entry name" value="P-loop containing nucleoside triphosphate hydrolases"/>
    <property type="match status" value="1"/>
</dbReference>
<evidence type="ECO:0000256" key="1">
    <source>
        <dbReference type="ARBA" id="ARBA00009018"/>
    </source>
</evidence>
<dbReference type="EMBL" id="JACIFO010000008">
    <property type="protein sequence ID" value="MBB4119705.1"/>
    <property type="molecule type" value="Genomic_DNA"/>
</dbReference>
<evidence type="ECO:0000256" key="2">
    <source>
        <dbReference type="ARBA" id="ARBA00022741"/>
    </source>
</evidence>
<keyword evidence="4 5" id="KW-0173">Coenzyme A biosynthesis</keyword>
<dbReference type="GO" id="GO:0005524">
    <property type="term" value="F:ATP binding"/>
    <property type="evidence" value="ECO:0007669"/>
    <property type="project" value="UniProtKB-UniRule"/>
</dbReference>
<keyword evidence="8" id="KW-1185">Reference proteome</keyword>
<comment type="similarity">
    <text evidence="1 5">Belongs to the CoaE family.</text>
</comment>
<keyword evidence="5 7" id="KW-0808">Transferase</keyword>
<dbReference type="PANTHER" id="PTHR10695:SF46">
    <property type="entry name" value="BIFUNCTIONAL COENZYME A SYNTHASE-RELATED"/>
    <property type="match status" value="1"/>
</dbReference>
<dbReference type="RefSeq" id="WP_183478053.1">
    <property type="nucleotide sequence ID" value="NZ_JACIFO010000008.1"/>
</dbReference>